<sequence>MPARFAGPKSVPDVRALLGDAFHSVRATVADDNPDISLKTCGRIVTEALKFVVTAARFPERSIVPSRVVDEGWHALILHTRAYRDLCNGLGMFVHHTPERPNAGRFCPEVIGRTTALIEAAGFAVDSELWGDPTRGLAANVAATCQHSDDGGPIVIIPKRPSQSA</sequence>
<reference evidence="1 2" key="1">
    <citation type="journal article" date="2013" name="Genome Announc.">
        <title>Whole-Genome Shotgun Assembly and Analysis of the Genome of Streptomyces mobaraensis DSM 40847, a Strain for Industrial Production of Microbial Transglutaminase.</title>
        <authorList>
            <person name="Yang H."/>
            <person name="He T."/>
            <person name="Wu W."/>
            <person name="Zhu W."/>
            <person name="Lu B."/>
            <person name="Sun W."/>
        </authorList>
    </citation>
    <scope>NUCLEOTIDE SEQUENCE [LARGE SCALE GENOMIC DNA]</scope>
    <source>
        <strain evidence="1 2">DSM 40847</strain>
    </source>
</reference>
<evidence type="ECO:0000313" key="2">
    <source>
        <dbReference type="Proteomes" id="UP000011740"/>
    </source>
</evidence>
<name>M3B636_STRM1</name>
<dbReference type="EMBL" id="AORZ01000011">
    <property type="protein sequence ID" value="EMF01438.1"/>
    <property type="molecule type" value="Genomic_DNA"/>
</dbReference>
<gene>
    <name evidence="1" type="ORF">H340_06096</name>
</gene>
<dbReference type="PATRIC" id="fig|1223523.3.peg.1247"/>
<accession>M3B636</accession>
<dbReference type="Proteomes" id="UP000011740">
    <property type="component" value="Unassembled WGS sequence"/>
</dbReference>
<dbReference type="eggNOG" id="COG4278">
    <property type="taxonomic scope" value="Bacteria"/>
</dbReference>
<organism evidence="1 2">
    <name type="scientific">Streptomyces mobaraensis (strain ATCC 29032 / DSM 40847 / JCM 4168 / NBRC 13819 / NCIMB 11159 / IPCR 16-22)</name>
    <dbReference type="NCBI Taxonomy" id="1223523"/>
    <lineage>
        <taxon>Bacteria</taxon>
        <taxon>Bacillati</taxon>
        <taxon>Actinomycetota</taxon>
        <taxon>Actinomycetes</taxon>
        <taxon>Kitasatosporales</taxon>
        <taxon>Streptomycetaceae</taxon>
        <taxon>Streptomyces</taxon>
    </lineage>
</organism>
<protein>
    <submittedName>
        <fullName evidence="1">Uncharacterized protein</fullName>
    </submittedName>
</protein>
<dbReference type="AlphaFoldDB" id="M3B636"/>
<proteinExistence type="predicted"/>
<comment type="caution">
    <text evidence="1">The sequence shown here is derived from an EMBL/GenBank/DDBJ whole genome shotgun (WGS) entry which is preliminary data.</text>
</comment>
<evidence type="ECO:0000313" key="1">
    <source>
        <dbReference type="EMBL" id="EMF01438.1"/>
    </source>
</evidence>